<sequence length="240" mass="25504">MRRVYPLLLLAALLALLLSGCGASTAKSGAGDVPVSPGSTEVSGTGTGGTGGVDPQTNGAAVEPVSGTPSQEAGLDAKLKQTAKDVVGMLRDRDLEQLAGVIDPSKGLRFSPYPHIDVKGGRVFKPGELPTFKDTGKLAWGVYDGSGSPIELTFRDYFEKFVYDQDYAGAPNISVNKLLGTGNTKFNGLEVYPDASYAEFHFPGFDKSKDGMDWESLVLVFRPAGNDWKLCAIVHGQWTI</sequence>
<feature type="compositionally biased region" description="Low complexity" evidence="1">
    <location>
        <begin position="35"/>
        <end position="44"/>
    </location>
</feature>
<proteinExistence type="predicted"/>
<feature type="signal peptide" evidence="2">
    <location>
        <begin position="1"/>
        <end position="26"/>
    </location>
</feature>
<keyword evidence="2" id="KW-0732">Signal</keyword>
<dbReference type="OrthoDB" id="1267107at2"/>
<dbReference type="EMBL" id="SUPK01000005">
    <property type="protein sequence ID" value="TJY41863.1"/>
    <property type="molecule type" value="Genomic_DNA"/>
</dbReference>
<reference evidence="3 4" key="1">
    <citation type="submission" date="2019-04" db="EMBL/GenBank/DDBJ databases">
        <title>Cohnella sp. nov., isolated from soil.</title>
        <authorList>
            <person name="Kim W."/>
        </authorList>
    </citation>
    <scope>NUCLEOTIDE SEQUENCE [LARGE SCALE GENOMIC DNA]</scope>
    <source>
        <strain evidence="3 4">CAU 1483</strain>
    </source>
</reference>
<gene>
    <name evidence="3" type="ORF">E5161_11715</name>
</gene>
<keyword evidence="4" id="KW-1185">Reference proteome</keyword>
<evidence type="ECO:0000256" key="1">
    <source>
        <dbReference type="SAM" id="MobiDB-lite"/>
    </source>
</evidence>
<dbReference type="PROSITE" id="PS51257">
    <property type="entry name" value="PROKAR_LIPOPROTEIN"/>
    <property type="match status" value="1"/>
</dbReference>
<organism evidence="3 4">
    <name type="scientific">Cohnella pontilimi</name>
    <dbReference type="NCBI Taxonomy" id="2564100"/>
    <lineage>
        <taxon>Bacteria</taxon>
        <taxon>Bacillati</taxon>
        <taxon>Bacillota</taxon>
        <taxon>Bacilli</taxon>
        <taxon>Bacillales</taxon>
        <taxon>Paenibacillaceae</taxon>
        <taxon>Cohnella</taxon>
    </lineage>
</organism>
<accession>A0A4U0FAN1</accession>
<dbReference type="RefSeq" id="WP_136777998.1">
    <property type="nucleotide sequence ID" value="NZ_SUPK01000005.1"/>
</dbReference>
<protein>
    <recommendedName>
        <fullName evidence="5">Lipoprotein</fullName>
    </recommendedName>
</protein>
<dbReference type="Proteomes" id="UP000309673">
    <property type="component" value="Unassembled WGS sequence"/>
</dbReference>
<evidence type="ECO:0000256" key="2">
    <source>
        <dbReference type="SAM" id="SignalP"/>
    </source>
</evidence>
<feature type="chain" id="PRO_5020589285" description="Lipoprotein" evidence="2">
    <location>
        <begin position="27"/>
        <end position="240"/>
    </location>
</feature>
<evidence type="ECO:0008006" key="5">
    <source>
        <dbReference type="Google" id="ProtNLM"/>
    </source>
</evidence>
<evidence type="ECO:0000313" key="3">
    <source>
        <dbReference type="EMBL" id="TJY41863.1"/>
    </source>
</evidence>
<feature type="region of interest" description="Disordered" evidence="1">
    <location>
        <begin position="28"/>
        <end position="74"/>
    </location>
</feature>
<comment type="caution">
    <text evidence="3">The sequence shown here is derived from an EMBL/GenBank/DDBJ whole genome shotgun (WGS) entry which is preliminary data.</text>
</comment>
<dbReference type="AlphaFoldDB" id="A0A4U0FAN1"/>
<name>A0A4U0FAN1_9BACL</name>
<evidence type="ECO:0000313" key="4">
    <source>
        <dbReference type="Proteomes" id="UP000309673"/>
    </source>
</evidence>